<dbReference type="Proteomes" id="UP000554482">
    <property type="component" value="Unassembled WGS sequence"/>
</dbReference>
<evidence type="ECO:0000313" key="2">
    <source>
        <dbReference type="EMBL" id="KAF5202767.1"/>
    </source>
</evidence>
<dbReference type="Pfam" id="PF13456">
    <property type="entry name" value="RVT_3"/>
    <property type="match status" value="1"/>
</dbReference>
<comment type="caution">
    <text evidence="2">The sequence shown here is derived from an EMBL/GenBank/DDBJ whole genome shotgun (WGS) entry which is preliminary data.</text>
</comment>
<dbReference type="SUPFAM" id="SSF53098">
    <property type="entry name" value="Ribonuclease H-like"/>
    <property type="match status" value="1"/>
</dbReference>
<evidence type="ECO:0000313" key="3">
    <source>
        <dbReference type="Proteomes" id="UP000554482"/>
    </source>
</evidence>
<sequence>MQLAAPSSWSSQTKHRWFLYWKPRDGRLGCLPIHHTCRVLGFFSGGLGIDTNYNAEVAAVIHGLENAIEQGWLQVWVECDSICISGTSTQVTQQRQIALDFKEKMDCSERQICMALWLKSILELSVVQSLAEN</sequence>
<dbReference type="EMBL" id="JABWDY010007670">
    <property type="protein sequence ID" value="KAF5202767.1"/>
    <property type="molecule type" value="Genomic_DNA"/>
</dbReference>
<keyword evidence="3" id="KW-1185">Reference proteome</keyword>
<dbReference type="GO" id="GO:0004523">
    <property type="term" value="F:RNA-DNA hybrid ribonuclease activity"/>
    <property type="evidence" value="ECO:0007669"/>
    <property type="project" value="InterPro"/>
</dbReference>
<accession>A0A7J6X130</accession>
<dbReference type="AlphaFoldDB" id="A0A7J6X130"/>
<dbReference type="CDD" id="cd06222">
    <property type="entry name" value="RNase_H_like"/>
    <property type="match status" value="1"/>
</dbReference>
<dbReference type="InterPro" id="IPR002156">
    <property type="entry name" value="RNaseH_domain"/>
</dbReference>
<proteinExistence type="predicted"/>
<reference evidence="2 3" key="1">
    <citation type="submission" date="2020-06" db="EMBL/GenBank/DDBJ databases">
        <title>Transcriptomic and genomic resources for Thalictrum thalictroides and T. hernandezii: Facilitating candidate gene discovery in an emerging model plant lineage.</title>
        <authorList>
            <person name="Arias T."/>
            <person name="Riano-Pachon D.M."/>
            <person name="Di Stilio V.S."/>
        </authorList>
    </citation>
    <scope>NUCLEOTIDE SEQUENCE [LARGE SCALE GENOMIC DNA]</scope>
    <source>
        <strain evidence="3">cv. WT478/WT964</strain>
        <tissue evidence="2">Leaves</tissue>
    </source>
</reference>
<protein>
    <recommendedName>
        <fullName evidence="1">RNase H type-1 domain-containing protein</fullName>
    </recommendedName>
</protein>
<dbReference type="Gene3D" id="3.30.420.10">
    <property type="entry name" value="Ribonuclease H-like superfamily/Ribonuclease H"/>
    <property type="match status" value="1"/>
</dbReference>
<feature type="domain" description="RNase H type-1" evidence="1">
    <location>
        <begin position="35"/>
        <end position="96"/>
    </location>
</feature>
<dbReference type="InterPro" id="IPR012337">
    <property type="entry name" value="RNaseH-like_sf"/>
</dbReference>
<gene>
    <name evidence="2" type="ORF">FRX31_007646</name>
</gene>
<organism evidence="2 3">
    <name type="scientific">Thalictrum thalictroides</name>
    <name type="common">Rue-anemone</name>
    <name type="synonym">Anemone thalictroides</name>
    <dbReference type="NCBI Taxonomy" id="46969"/>
    <lineage>
        <taxon>Eukaryota</taxon>
        <taxon>Viridiplantae</taxon>
        <taxon>Streptophyta</taxon>
        <taxon>Embryophyta</taxon>
        <taxon>Tracheophyta</taxon>
        <taxon>Spermatophyta</taxon>
        <taxon>Magnoliopsida</taxon>
        <taxon>Ranunculales</taxon>
        <taxon>Ranunculaceae</taxon>
        <taxon>Thalictroideae</taxon>
        <taxon>Thalictrum</taxon>
    </lineage>
</organism>
<evidence type="ECO:0000259" key="1">
    <source>
        <dbReference type="Pfam" id="PF13456"/>
    </source>
</evidence>
<dbReference type="GO" id="GO:0003676">
    <property type="term" value="F:nucleic acid binding"/>
    <property type="evidence" value="ECO:0007669"/>
    <property type="project" value="InterPro"/>
</dbReference>
<dbReference type="InterPro" id="IPR044730">
    <property type="entry name" value="RNase_H-like_dom_plant"/>
</dbReference>
<dbReference type="InterPro" id="IPR036397">
    <property type="entry name" value="RNaseH_sf"/>
</dbReference>
<name>A0A7J6X130_THATH</name>